<reference evidence="1 2" key="2">
    <citation type="journal article" date="2022" name="Mol. Ecol. Resour.">
        <title>The genomes of chicory, endive, great burdock and yacon provide insights into Asteraceae paleo-polyploidization history and plant inulin production.</title>
        <authorList>
            <person name="Fan W."/>
            <person name="Wang S."/>
            <person name="Wang H."/>
            <person name="Wang A."/>
            <person name="Jiang F."/>
            <person name="Liu H."/>
            <person name="Zhao H."/>
            <person name="Xu D."/>
            <person name="Zhang Y."/>
        </authorList>
    </citation>
    <scope>NUCLEOTIDE SEQUENCE [LARGE SCALE GENOMIC DNA]</scope>
    <source>
        <strain evidence="2">cv. Niubang</strain>
    </source>
</reference>
<reference evidence="2" key="1">
    <citation type="journal article" date="2022" name="Mol. Ecol. Resour.">
        <title>The genomes of chicory, endive, great burdock and yacon provide insights into Asteraceae palaeo-polyploidization history and plant inulin production.</title>
        <authorList>
            <person name="Fan W."/>
            <person name="Wang S."/>
            <person name="Wang H."/>
            <person name="Wang A."/>
            <person name="Jiang F."/>
            <person name="Liu H."/>
            <person name="Zhao H."/>
            <person name="Xu D."/>
            <person name="Zhang Y."/>
        </authorList>
    </citation>
    <scope>NUCLEOTIDE SEQUENCE [LARGE SCALE GENOMIC DNA]</scope>
    <source>
        <strain evidence="2">cv. Niubang</strain>
    </source>
</reference>
<name>A0ACB9DHM4_ARCLA</name>
<accession>A0ACB9DHM4</accession>
<keyword evidence="2" id="KW-1185">Reference proteome</keyword>
<evidence type="ECO:0000313" key="1">
    <source>
        <dbReference type="EMBL" id="KAI3746134.1"/>
    </source>
</evidence>
<sequence length="136" mass="14291">MGGGSATVVVGMVRVMNKGLVVLGRFCGGKGLVMVVDFGGGKGSNIGNLVVLRRNVVWEDDWAWPSSMVEIEDPVALVMTLVKEPTAMEASDGSTGGWVFASPALMESVSSTSCRRRRLRRVGGGGGVFVRLAFAN</sequence>
<comment type="caution">
    <text evidence="1">The sequence shown here is derived from an EMBL/GenBank/DDBJ whole genome shotgun (WGS) entry which is preliminary data.</text>
</comment>
<evidence type="ECO:0000313" key="2">
    <source>
        <dbReference type="Proteomes" id="UP001055879"/>
    </source>
</evidence>
<gene>
    <name evidence="1" type="ORF">L6452_08556</name>
</gene>
<protein>
    <submittedName>
        <fullName evidence="1">Uncharacterized protein</fullName>
    </submittedName>
</protein>
<organism evidence="1 2">
    <name type="scientific">Arctium lappa</name>
    <name type="common">Greater burdock</name>
    <name type="synonym">Lappa major</name>
    <dbReference type="NCBI Taxonomy" id="4217"/>
    <lineage>
        <taxon>Eukaryota</taxon>
        <taxon>Viridiplantae</taxon>
        <taxon>Streptophyta</taxon>
        <taxon>Embryophyta</taxon>
        <taxon>Tracheophyta</taxon>
        <taxon>Spermatophyta</taxon>
        <taxon>Magnoliopsida</taxon>
        <taxon>eudicotyledons</taxon>
        <taxon>Gunneridae</taxon>
        <taxon>Pentapetalae</taxon>
        <taxon>asterids</taxon>
        <taxon>campanulids</taxon>
        <taxon>Asterales</taxon>
        <taxon>Asteraceae</taxon>
        <taxon>Carduoideae</taxon>
        <taxon>Cardueae</taxon>
        <taxon>Arctiinae</taxon>
        <taxon>Arctium</taxon>
    </lineage>
</organism>
<dbReference type="EMBL" id="CM042049">
    <property type="protein sequence ID" value="KAI3746134.1"/>
    <property type="molecule type" value="Genomic_DNA"/>
</dbReference>
<proteinExistence type="predicted"/>
<dbReference type="Proteomes" id="UP001055879">
    <property type="component" value="Linkage Group LG03"/>
</dbReference>